<name>A0A183B4V3_9TREM</name>
<dbReference type="EMBL" id="UZAN01057069">
    <property type="protein sequence ID" value="VDP91510.1"/>
    <property type="molecule type" value="Genomic_DNA"/>
</dbReference>
<dbReference type="Gene3D" id="2.20.70.10">
    <property type="match status" value="2"/>
</dbReference>
<keyword evidence="1" id="KW-0677">Repeat</keyword>
<feature type="domain" description="WW" evidence="3">
    <location>
        <begin position="177"/>
        <end position="210"/>
    </location>
</feature>
<evidence type="ECO:0000313" key="5">
    <source>
        <dbReference type="Proteomes" id="UP000272942"/>
    </source>
</evidence>
<feature type="compositionally biased region" description="Low complexity" evidence="2">
    <location>
        <begin position="84"/>
        <end position="110"/>
    </location>
</feature>
<dbReference type="SMART" id="SM00456">
    <property type="entry name" value="WW"/>
    <property type="match status" value="2"/>
</dbReference>
<evidence type="ECO:0000259" key="3">
    <source>
        <dbReference type="PROSITE" id="PS50020"/>
    </source>
</evidence>
<dbReference type="SUPFAM" id="SSF51045">
    <property type="entry name" value="WW domain"/>
    <property type="match status" value="2"/>
</dbReference>
<dbReference type="InterPro" id="IPR001202">
    <property type="entry name" value="WW_dom"/>
</dbReference>
<evidence type="ECO:0000256" key="1">
    <source>
        <dbReference type="ARBA" id="ARBA00022737"/>
    </source>
</evidence>
<organism evidence="6">
    <name type="scientific">Echinostoma caproni</name>
    <dbReference type="NCBI Taxonomy" id="27848"/>
    <lineage>
        <taxon>Eukaryota</taxon>
        <taxon>Metazoa</taxon>
        <taxon>Spiralia</taxon>
        <taxon>Lophotrochozoa</taxon>
        <taxon>Platyhelminthes</taxon>
        <taxon>Trematoda</taxon>
        <taxon>Digenea</taxon>
        <taxon>Plagiorchiida</taxon>
        <taxon>Echinostomata</taxon>
        <taxon>Echinostomatoidea</taxon>
        <taxon>Echinostomatidae</taxon>
        <taxon>Echinostoma</taxon>
    </lineage>
</organism>
<protein>
    <submittedName>
        <fullName evidence="6">WW domain-containing protein</fullName>
    </submittedName>
</protein>
<dbReference type="CDD" id="cd00201">
    <property type="entry name" value="WW"/>
    <property type="match status" value="2"/>
</dbReference>
<proteinExistence type="predicted"/>
<feature type="compositionally biased region" description="Polar residues" evidence="2">
    <location>
        <begin position="157"/>
        <end position="169"/>
    </location>
</feature>
<evidence type="ECO:0000256" key="2">
    <source>
        <dbReference type="SAM" id="MobiDB-lite"/>
    </source>
</evidence>
<dbReference type="OrthoDB" id="2020426at2759"/>
<dbReference type="Proteomes" id="UP000272942">
    <property type="component" value="Unassembled WGS sequence"/>
</dbReference>
<reference evidence="4 5" key="2">
    <citation type="submission" date="2018-11" db="EMBL/GenBank/DDBJ databases">
        <authorList>
            <consortium name="Pathogen Informatics"/>
        </authorList>
    </citation>
    <scope>NUCLEOTIDE SEQUENCE [LARGE SCALE GENOMIC DNA]</scope>
    <source>
        <strain evidence="4 5">Egypt</strain>
    </source>
</reference>
<dbReference type="GO" id="GO:0005737">
    <property type="term" value="C:cytoplasm"/>
    <property type="evidence" value="ECO:0007669"/>
    <property type="project" value="TreeGrafter"/>
</dbReference>
<dbReference type="InterPro" id="IPR036020">
    <property type="entry name" value="WW_dom_sf"/>
</dbReference>
<dbReference type="PROSITE" id="PS01159">
    <property type="entry name" value="WW_DOMAIN_1"/>
    <property type="match status" value="2"/>
</dbReference>
<keyword evidence="5" id="KW-1185">Reference proteome</keyword>
<dbReference type="PANTHER" id="PTHR10316:SF40">
    <property type="entry name" value="LD27118P"/>
    <property type="match status" value="1"/>
</dbReference>
<feature type="region of interest" description="Disordered" evidence="2">
    <location>
        <begin position="139"/>
        <end position="172"/>
    </location>
</feature>
<dbReference type="GO" id="GO:0007165">
    <property type="term" value="P:signal transduction"/>
    <property type="evidence" value="ECO:0007669"/>
    <property type="project" value="TreeGrafter"/>
</dbReference>
<dbReference type="WBParaSite" id="ECPE_0001427801-mRNA-1">
    <property type="protein sequence ID" value="ECPE_0001427801-mRNA-1"/>
    <property type="gene ID" value="ECPE_0001427801"/>
</dbReference>
<feature type="domain" description="WW" evidence="3">
    <location>
        <begin position="210"/>
        <end position="243"/>
    </location>
</feature>
<dbReference type="PANTHER" id="PTHR10316">
    <property type="entry name" value="MEMBRANE ASSOCIATED GUANYLATE KINASE-RELATED"/>
    <property type="match status" value="1"/>
</dbReference>
<reference evidence="6" key="1">
    <citation type="submission" date="2016-06" db="UniProtKB">
        <authorList>
            <consortium name="WormBaseParasite"/>
        </authorList>
    </citation>
    <scope>IDENTIFICATION</scope>
</reference>
<evidence type="ECO:0000313" key="4">
    <source>
        <dbReference type="EMBL" id="VDP91510.1"/>
    </source>
</evidence>
<sequence length="269" mass="28947">MACALRNGTAAKLGQSEQIMFNDYPSSTTVACTTSLAHGESIASRSRIRGNLHLYLVYLPADYNPRISNVNQLPVPPVSTPNLSLDSPDPNMPSSSDALSSSRSGPISGSAPDVACAGEVATASTSLPVPCSTRTSVVERASISGPSNVTEPGASLTPETNGVTQSVDDSSVELVEEPLPPGWDERRDQNGRTYYIDHVNKRTQWDRPVFQLPEGWEQRSDTNGRVYYVDHINHVTTWYHPLSEHKYGAVNVNGQEQADNAPAKLAGLG</sequence>
<dbReference type="PROSITE" id="PS50020">
    <property type="entry name" value="WW_DOMAIN_2"/>
    <property type="match status" value="2"/>
</dbReference>
<feature type="region of interest" description="Disordered" evidence="2">
    <location>
        <begin position="78"/>
        <end position="113"/>
    </location>
</feature>
<dbReference type="Pfam" id="PF00397">
    <property type="entry name" value="WW"/>
    <property type="match status" value="2"/>
</dbReference>
<gene>
    <name evidence="4" type="ORF">ECPE_LOCUS14238</name>
</gene>
<evidence type="ECO:0000313" key="6">
    <source>
        <dbReference type="WBParaSite" id="ECPE_0001427801-mRNA-1"/>
    </source>
</evidence>
<accession>A0A183B4V3</accession>
<dbReference type="AlphaFoldDB" id="A0A183B4V3"/>